<dbReference type="RefSeq" id="WP_093786395.1">
    <property type="nucleotide sequence ID" value="NZ_FNIE01000010.1"/>
</dbReference>
<protein>
    <submittedName>
        <fullName evidence="2">FhuF 2Fe-2S C-terminal domain-containing protein</fullName>
    </submittedName>
</protein>
<dbReference type="Pfam" id="PF11575">
    <property type="entry name" value="FhuF_C"/>
    <property type="match status" value="1"/>
</dbReference>
<organism evidence="2 3">
    <name type="scientific">Actinacidiphila guanduensis</name>
    <dbReference type="NCBI Taxonomy" id="310781"/>
    <lineage>
        <taxon>Bacteria</taxon>
        <taxon>Bacillati</taxon>
        <taxon>Actinomycetota</taxon>
        <taxon>Actinomycetes</taxon>
        <taxon>Kitasatosporales</taxon>
        <taxon>Streptomycetaceae</taxon>
        <taxon>Actinacidiphila</taxon>
    </lineage>
</organism>
<evidence type="ECO:0000259" key="1">
    <source>
        <dbReference type="Pfam" id="PF11575"/>
    </source>
</evidence>
<dbReference type="Proteomes" id="UP000199341">
    <property type="component" value="Unassembled WGS sequence"/>
</dbReference>
<proteinExistence type="predicted"/>
<feature type="domain" description="Ferric siderophore reductase C-terminal" evidence="1">
    <location>
        <begin position="228"/>
        <end position="248"/>
    </location>
</feature>
<dbReference type="STRING" id="310781.SAMN05216259_110154"/>
<evidence type="ECO:0000313" key="2">
    <source>
        <dbReference type="EMBL" id="SDO52216.1"/>
    </source>
</evidence>
<dbReference type="InterPro" id="IPR024726">
    <property type="entry name" value="FhuF_C"/>
</dbReference>
<reference evidence="2 3" key="1">
    <citation type="submission" date="2016-10" db="EMBL/GenBank/DDBJ databases">
        <authorList>
            <person name="de Groot N.N."/>
        </authorList>
    </citation>
    <scope>NUCLEOTIDE SEQUENCE [LARGE SCALE GENOMIC DNA]</scope>
    <source>
        <strain evidence="2 3">CGMCC 4.2022</strain>
    </source>
</reference>
<dbReference type="EMBL" id="FNIE01000010">
    <property type="protein sequence ID" value="SDO52216.1"/>
    <property type="molecule type" value="Genomic_DNA"/>
</dbReference>
<dbReference type="AlphaFoldDB" id="A0A1H0K8H2"/>
<accession>A0A1H0K8H2</accession>
<dbReference type="OrthoDB" id="5181364at2"/>
<dbReference type="GO" id="GO:0051537">
    <property type="term" value="F:2 iron, 2 sulfur cluster binding"/>
    <property type="evidence" value="ECO:0007669"/>
    <property type="project" value="InterPro"/>
</dbReference>
<name>A0A1H0K8H2_9ACTN</name>
<gene>
    <name evidence="2" type="ORF">SAMN05216259_110154</name>
</gene>
<keyword evidence="3" id="KW-1185">Reference proteome</keyword>
<sequence>MPAIATSYARLSAVLPSAHVSAGPPRRGRGWLGAAELAAGGPAVEAYVAANAKQLGGGRGAEVRTDVAATLALHRYLWPAALLFTVPWFLSRRVPRLPVGDVSFHTTTGRMTVRMREFACLPEDPAAALPGARVVASPDELRAEVRAAVAEHATPLLAGFAPLLRRGPRALWGLVTDEIAEGLSYVAELLGERDRAVAELGLLLPGGTKPLAGGAHFRHGPDGVSRTRETCCLYYTIDPAGICSGCPRACERPRIGHPANAA</sequence>
<evidence type="ECO:0000313" key="3">
    <source>
        <dbReference type="Proteomes" id="UP000199341"/>
    </source>
</evidence>